<protein>
    <submittedName>
        <fullName evidence="3">Universal stress protein</fullName>
    </submittedName>
</protein>
<keyword evidence="4" id="KW-1185">Reference proteome</keyword>
<accession>A0ABU1GQ72</accession>
<sequence>MYKTLLVPVDGSVHAEKALAVAAELARSGGGTLHLLNVAEATPDNIGILVGGSTEPMSEAEREKLAEGVRKAGEKVIDKAKAAVDLAGLEVKALVRQGKAGERIIEAAEELKADAIVMGSRGMSDLKGMVVGSVSHRVSHTAGCSVITVT</sequence>
<organism evidence="3 4">
    <name type="scientific">Halomonas mongoliensis</name>
    <dbReference type="NCBI Taxonomy" id="321265"/>
    <lineage>
        <taxon>Bacteria</taxon>
        <taxon>Pseudomonadati</taxon>
        <taxon>Pseudomonadota</taxon>
        <taxon>Gammaproteobacteria</taxon>
        <taxon>Oceanospirillales</taxon>
        <taxon>Halomonadaceae</taxon>
        <taxon>Halomonas</taxon>
    </lineage>
</organism>
<dbReference type="Gene3D" id="3.40.50.620">
    <property type="entry name" value="HUPs"/>
    <property type="match status" value="1"/>
</dbReference>
<dbReference type="SUPFAM" id="SSF52402">
    <property type="entry name" value="Adenine nucleotide alpha hydrolases-like"/>
    <property type="match status" value="1"/>
</dbReference>
<proteinExistence type="inferred from homology"/>
<dbReference type="RefSeq" id="WP_253446266.1">
    <property type="nucleotide sequence ID" value="NZ_JARWAL010000016.1"/>
</dbReference>
<evidence type="ECO:0000259" key="2">
    <source>
        <dbReference type="Pfam" id="PF00582"/>
    </source>
</evidence>
<dbReference type="PANTHER" id="PTHR46268">
    <property type="entry name" value="STRESS RESPONSE PROTEIN NHAX"/>
    <property type="match status" value="1"/>
</dbReference>
<dbReference type="EMBL" id="JARWAL010000016">
    <property type="protein sequence ID" value="MDR5894179.1"/>
    <property type="molecule type" value="Genomic_DNA"/>
</dbReference>
<dbReference type="PRINTS" id="PR01438">
    <property type="entry name" value="UNVRSLSTRESS"/>
</dbReference>
<dbReference type="InterPro" id="IPR006015">
    <property type="entry name" value="Universal_stress_UspA"/>
</dbReference>
<evidence type="ECO:0000256" key="1">
    <source>
        <dbReference type="ARBA" id="ARBA00008791"/>
    </source>
</evidence>
<evidence type="ECO:0000313" key="4">
    <source>
        <dbReference type="Proteomes" id="UP001252270"/>
    </source>
</evidence>
<dbReference type="CDD" id="cd00293">
    <property type="entry name" value="USP-like"/>
    <property type="match status" value="1"/>
</dbReference>
<dbReference type="Pfam" id="PF00582">
    <property type="entry name" value="Usp"/>
    <property type="match status" value="1"/>
</dbReference>
<feature type="domain" description="UspA" evidence="2">
    <location>
        <begin position="1"/>
        <end position="149"/>
    </location>
</feature>
<dbReference type="InterPro" id="IPR014729">
    <property type="entry name" value="Rossmann-like_a/b/a_fold"/>
</dbReference>
<dbReference type="Proteomes" id="UP001252270">
    <property type="component" value="Unassembled WGS sequence"/>
</dbReference>
<comment type="caution">
    <text evidence="3">The sequence shown here is derived from an EMBL/GenBank/DDBJ whole genome shotgun (WGS) entry which is preliminary data.</text>
</comment>
<dbReference type="InterPro" id="IPR006016">
    <property type="entry name" value="UspA"/>
</dbReference>
<name>A0ABU1GQ72_9GAMM</name>
<gene>
    <name evidence="3" type="ORF">QC820_15400</name>
</gene>
<reference evidence="3 4" key="1">
    <citation type="submission" date="2023-04" db="EMBL/GenBank/DDBJ databases">
        <title>A long-awaited taxogenomic arrangement of the family Halomonadaceae.</title>
        <authorList>
            <person name="De La Haba R."/>
            <person name="Chuvochina M."/>
            <person name="Wittouck S."/>
            <person name="Arahal D.R."/>
            <person name="Sanchez-Porro C."/>
            <person name="Hugenholtz P."/>
            <person name="Ventosa A."/>
        </authorList>
    </citation>
    <scope>NUCLEOTIDE SEQUENCE [LARGE SCALE GENOMIC DNA]</scope>
    <source>
        <strain evidence="3 4">DSM 17332</strain>
    </source>
</reference>
<dbReference type="PANTHER" id="PTHR46268:SF6">
    <property type="entry name" value="UNIVERSAL STRESS PROTEIN UP12"/>
    <property type="match status" value="1"/>
</dbReference>
<comment type="similarity">
    <text evidence="1">Belongs to the universal stress protein A family.</text>
</comment>
<evidence type="ECO:0000313" key="3">
    <source>
        <dbReference type="EMBL" id="MDR5894179.1"/>
    </source>
</evidence>